<sequence length="263" mass="29935">MSLRSFFRPNRASIARPDQSLMVENRALLERIDRRKLLRGSLSLGALSLLAGCDISNREEVQGVLRTVSDFNDGVQAALFDPKRLAPTYSRDLVVKPPRFNAYYEIDEVKPVDLSTWKLELSGLVKDKRPWTLDRVNALPQQEVIIRHICVEGWDYIGQWSGPNLRDFLTRIGADLSAKYIAFYGNDDYMESIDMASALHPQTILATHYAGEPITDPFGAPMRLRTAVKLGFKNPKWIRAIEVTNTYPLGFWEKQGFNWFAGL</sequence>
<evidence type="ECO:0000313" key="2">
    <source>
        <dbReference type="EMBL" id="GLI22541.1"/>
    </source>
</evidence>
<dbReference type="EMBL" id="BSDO01000002">
    <property type="protein sequence ID" value="GLI22541.1"/>
    <property type="molecule type" value="Genomic_DNA"/>
</dbReference>
<evidence type="ECO:0000313" key="3">
    <source>
        <dbReference type="EMBL" id="MDR6331668.1"/>
    </source>
</evidence>
<dbReference type="EMBL" id="JAVDPY010000001">
    <property type="protein sequence ID" value="MDR6331668.1"/>
    <property type="molecule type" value="Genomic_DNA"/>
</dbReference>
<evidence type="ECO:0000259" key="1">
    <source>
        <dbReference type="Pfam" id="PF00174"/>
    </source>
</evidence>
<dbReference type="PANTHER" id="PTHR43032">
    <property type="entry name" value="PROTEIN-METHIONINE-SULFOXIDE REDUCTASE"/>
    <property type="match status" value="1"/>
</dbReference>
<feature type="domain" description="Oxidoreductase molybdopterin-binding" evidence="1">
    <location>
        <begin position="111"/>
        <end position="252"/>
    </location>
</feature>
<dbReference type="AlphaFoldDB" id="A0A9W6CHQ5"/>
<dbReference type="Gene3D" id="3.90.420.10">
    <property type="entry name" value="Oxidoreductase, molybdopterin-binding domain"/>
    <property type="match status" value="1"/>
</dbReference>
<keyword evidence="5" id="KW-1185">Reference proteome</keyword>
<dbReference type="Pfam" id="PF00174">
    <property type="entry name" value="Oxidored_molyb"/>
    <property type="match status" value="1"/>
</dbReference>
<comment type="caution">
    <text evidence="2">The sequence shown here is derived from an EMBL/GenBank/DDBJ whole genome shotgun (WGS) entry which is preliminary data.</text>
</comment>
<name>A0A9W6CHQ5_XANFL</name>
<dbReference type="InterPro" id="IPR000572">
    <property type="entry name" value="OxRdtase_Mopterin-bd_dom"/>
</dbReference>
<accession>A0A9W6CHQ5</accession>
<dbReference type="SUPFAM" id="SSF56524">
    <property type="entry name" value="Oxidoreductase molybdopterin-binding domain"/>
    <property type="match status" value="1"/>
</dbReference>
<dbReference type="Proteomes" id="UP001245370">
    <property type="component" value="Unassembled WGS sequence"/>
</dbReference>
<organism evidence="2 4">
    <name type="scientific">Xanthobacter flavus</name>
    <dbReference type="NCBI Taxonomy" id="281"/>
    <lineage>
        <taxon>Bacteria</taxon>
        <taxon>Pseudomonadati</taxon>
        <taxon>Pseudomonadota</taxon>
        <taxon>Alphaproteobacteria</taxon>
        <taxon>Hyphomicrobiales</taxon>
        <taxon>Xanthobacteraceae</taxon>
        <taxon>Xanthobacter</taxon>
    </lineage>
</organism>
<reference evidence="2" key="1">
    <citation type="submission" date="2022-12" db="EMBL/GenBank/DDBJ databases">
        <title>Reference genome sequencing for broad-spectrum identification of bacterial and archaeal isolates by mass spectrometry.</title>
        <authorList>
            <person name="Sekiguchi Y."/>
            <person name="Tourlousse D.M."/>
        </authorList>
    </citation>
    <scope>NUCLEOTIDE SEQUENCE</scope>
    <source>
        <strain evidence="2">301</strain>
    </source>
</reference>
<evidence type="ECO:0000313" key="5">
    <source>
        <dbReference type="Proteomes" id="UP001245370"/>
    </source>
</evidence>
<dbReference type="PANTHER" id="PTHR43032:SF2">
    <property type="entry name" value="BLL0505 PROTEIN"/>
    <property type="match status" value="1"/>
</dbReference>
<dbReference type="InterPro" id="IPR036374">
    <property type="entry name" value="OxRdtase_Mopterin-bd_sf"/>
</dbReference>
<proteinExistence type="predicted"/>
<dbReference type="RefSeq" id="WP_281807504.1">
    <property type="nucleotide sequence ID" value="NZ_BSDO01000002.1"/>
</dbReference>
<protein>
    <submittedName>
        <fullName evidence="3">DMSO/TMAO reductase YedYZ molybdopterin-dependent catalytic subunit</fullName>
    </submittedName>
</protein>
<dbReference type="GeneID" id="95763005"/>
<gene>
    <name evidence="3" type="ORF">GGQ86_000115</name>
    <name evidence="2" type="ORF">XFLAVUS301_22150</name>
</gene>
<dbReference type="Proteomes" id="UP001144397">
    <property type="component" value="Unassembled WGS sequence"/>
</dbReference>
<evidence type="ECO:0000313" key="4">
    <source>
        <dbReference type="Proteomes" id="UP001144397"/>
    </source>
</evidence>
<reference evidence="3 5" key="2">
    <citation type="submission" date="2023-07" db="EMBL/GenBank/DDBJ databases">
        <title>Genomic Encyclopedia of Type Strains, Phase IV (KMG-IV): sequencing the most valuable type-strain genomes for metagenomic binning, comparative biology and taxonomic classification.</title>
        <authorList>
            <person name="Goeker M."/>
        </authorList>
    </citation>
    <scope>NUCLEOTIDE SEQUENCE [LARGE SCALE GENOMIC DNA]</scope>
    <source>
        <strain evidence="3 5">DSM 338</strain>
    </source>
</reference>